<sequence>MQDKQKVTLYIPPELHRRLKIQAAVDSEPMSAIVERAVSFYLEHPEAVEDLSSPHGKTYQIYHCPECSSPVVVNDGELVTLKNQPTVLSDEELTMERVSKVASGTDRPGEEQLVPC</sequence>
<dbReference type="EMBL" id="JAQOSQ010000005">
    <property type="protein sequence ID" value="MDJ1183010.1"/>
    <property type="molecule type" value="Genomic_DNA"/>
</dbReference>
<evidence type="ECO:0000313" key="3">
    <source>
        <dbReference type="Proteomes" id="UP001232992"/>
    </source>
</evidence>
<keyword evidence="3" id="KW-1185">Reference proteome</keyword>
<dbReference type="SUPFAM" id="SSF47598">
    <property type="entry name" value="Ribbon-helix-helix"/>
    <property type="match status" value="1"/>
</dbReference>
<dbReference type="Proteomes" id="UP001232992">
    <property type="component" value="Unassembled WGS sequence"/>
</dbReference>
<proteinExistence type="predicted"/>
<evidence type="ECO:0000256" key="1">
    <source>
        <dbReference type="SAM" id="MobiDB-lite"/>
    </source>
</evidence>
<evidence type="ECO:0008006" key="4">
    <source>
        <dbReference type="Google" id="ProtNLM"/>
    </source>
</evidence>
<dbReference type="InterPro" id="IPR010985">
    <property type="entry name" value="Ribbon_hlx_hlx"/>
</dbReference>
<evidence type="ECO:0000313" key="2">
    <source>
        <dbReference type="EMBL" id="MDJ1183010.1"/>
    </source>
</evidence>
<reference evidence="2 3" key="1">
    <citation type="submission" date="2023-01" db="EMBL/GenBank/DDBJ databases">
        <title>Novel diversity within Roseofilum (Cyanobacteria; Desertifilaceae) from marine benthic mats with descriptions of four novel species.</title>
        <authorList>
            <person name="Wang Y."/>
            <person name="Berthold D.E."/>
            <person name="Hu J."/>
            <person name="Lefler F.W."/>
            <person name="Laughinghouse H.D. IV."/>
        </authorList>
    </citation>
    <scope>NUCLEOTIDE SEQUENCE [LARGE SCALE GENOMIC DNA]</scope>
    <source>
        <strain evidence="2 3">BLCC-M143</strain>
    </source>
</reference>
<accession>A0ABT7BUZ6</accession>
<protein>
    <recommendedName>
        <fullName evidence="4">CopG family transcriptional regulator</fullName>
    </recommendedName>
</protein>
<comment type="caution">
    <text evidence="2">The sequence shown here is derived from an EMBL/GenBank/DDBJ whole genome shotgun (WGS) entry which is preliminary data.</text>
</comment>
<feature type="region of interest" description="Disordered" evidence="1">
    <location>
        <begin position="97"/>
        <end position="116"/>
    </location>
</feature>
<gene>
    <name evidence="2" type="ORF">PMH09_07365</name>
</gene>
<dbReference type="InterPro" id="IPR013321">
    <property type="entry name" value="Arc_rbn_hlx_hlx"/>
</dbReference>
<organism evidence="2 3">
    <name type="scientific">Roseofilum casamattae BLCC-M143</name>
    <dbReference type="NCBI Taxonomy" id="3022442"/>
    <lineage>
        <taxon>Bacteria</taxon>
        <taxon>Bacillati</taxon>
        <taxon>Cyanobacteriota</taxon>
        <taxon>Cyanophyceae</taxon>
        <taxon>Desertifilales</taxon>
        <taxon>Desertifilaceae</taxon>
        <taxon>Roseofilum</taxon>
        <taxon>Roseofilum casamattae</taxon>
    </lineage>
</organism>
<name>A0ABT7BUZ6_9CYAN</name>
<dbReference type="Gene3D" id="1.10.1220.10">
    <property type="entry name" value="Met repressor-like"/>
    <property type="match status" value="1"/>
</dbReference>
<dbReference type="RefSeq" id="WP_283757664.1">
    <property type="nucleotide sequence ID" value="NZ_JAQOSQ010000005.1"/>
</dbReference>